<sequence length="110" mass="12229">MANETGPGSRGRRRRMVVPSGRSSATSPMCPIRTLASWMMTRTLGTPSARASSRTTPSCCTWPVHRRCSCKRARCTSLTSSTRTRSTRRRLRFCTPSRVSSRASTLAMRC</sequence>
<reference evidence="2" key="1">
    <citation type="submission" date="2021-05" db="EMBL/GenBank/DDBJ databases">
        <authorList>
            <person name="Alioto T."/>
            <person name="Alioto T."/>
            <person name="Gomez Garrido J."/>
        </authorList>
    </citation>
    <scope>NUCLEOTIDE SEQUENCE</scope>
</reference>
<name>A0A8D8CQP5_CULPI</name>
<evidence type="ECO:0000256" key="1">
    <source>
        <dbReference type="SAM" id="MobiDB-lite"/>
    </source>
</evidence>
<accession>A0A8D8CQP5</accession>
<feature type="region of interest" description="Disordered" evidence="1">
    <location>
        <begin position="1"/>
        <end position="29"/>
    </location>
</feature>
<dbReference type="AlphaFoldDB" id="A0A8D8CQP5"/>
<dbReference type="EMBL" id="HBUE01134390">
    <property type="protein sequence ID" value="CAG6498053.1"/>
    <property type="molecule type" value="Transcribed_RNA"/>
</dbReference>
<organism evidence="2">
    <name type="scientific">Culex pipiens</name>
    <name type="common">House mosquito</name>
    <dbReference type="NCBI Taxonomy" id="7175"/>
    <lineage>
        <taxon>Eukaryota</taxon>
        <taxon>Metazoa</taxon>
        <taxon>Ecdysozoa</taxon>
        <taxon>Arthropoda</taxon>
        <taxon>Hexapoda</taxon>
        <taxon>Insecta</taxon>
        <taxon>Pterygota</taxon>
        <taxon>Neoptera</taxon>
        <taxon>Endopterygota</taxon>
        <taxon>Diptera</taxon>
        <taxon>Nematocera</taxon>
        <taxon>Culicoidea</taxon>
        <taxon>Culicidae</taxon>
        <taxon>Culicinae</taxon>
        <taxon>Culicini</taxon>
        <taxon>Culex</taxon>
        <taxon>Culex</taxon>
    </lineage>
</organism>
<evidence type="ECO:0000313" key="2">
    <source>
        <dbReference type="EMBL" id="CAG6498053.1"/>
    </source>
</evidence>
<proteinExistence type="predicted"/>
<protein>
    <submittedName>
        <fullName evidence="2">(northern house mosquito) hypothetical protein</fullName>
    </submittedName>
</protein>